<evidence type="ECO:0000256" key="22">
    <source>
        <dbReference type="ARBA" id="ARBA00022853"/>
    </source>
</evidence>
<keyword evidence="34" id="KW-0472">Membrane</keyword>
<dbReference type="InterPro" id="IPR013083">
    <property type="entry name" value="Znf_RING/FYVE/PHD"/>
</dbReference>
<evidence type="ECO:0000256" key="1">
    <source>
        <dbReference type="ARBA" id="ARBA00001947"/>
    </source>
</evidence>
<evidence type="ECO:0000256" key="10">
    <source>
        <dbReference type="ARBA" id="ARBA00022481"/>
    </source>
</evidence>
<dbReference type="Gene3D" id="3.30.40.10">
    <property type="entry name" value="Zinc/RING finger domain, C3HC4 (zinc finger)"/>
    <property type="match status" value="1"/>
</dbReference>
<keyword evidence="28" id="KW-0966">Cell projection</keyword>
<dbReference type="GO" id="GO:0032886">
    <property type="term" value="P:regulation of microtubule-based process"/>
    <property type="evidence" value="ECO:0007669"/>
    <property type="project" value="UniProtKB-ARBA"/>
</dbReference>
<evidence type="ECO:0000256" key="18">
    <source>
        <dbReference type="ARBA" id="ARBA00022786"/>
    </source>
</evidence>
<keyword evidence="34" id="KW-1133">Transmembrane helix</keyword>
<dbReference type="GO" id="GO:0005813">
    <property type="term" value="C:centrosome"/>
    <property type="evidence" value="ECO:0007669"/>
    <property type="project" value="UniProtKB-SubCell"/>
</dbReference>
<evidence type="ECO:0000256" key="11">
    <source>
        <dbReference type="ARBA" id="ARBA00022490"/>
    </source>
</evidence>
<feature type="transmembrane region" description="Helical" evidence="34">
    <location>
        <begin position="893"/>
        <end position="914"/>
    </location>
</feature>
<keyword evidence="22" id="KW-0156">Chromatin regulator</keyword>
<feature type="transmembrane region" description="Helical" evidence="34">
    <location>
        <begin position="1262"/>
        <end position="1284"/>
    </location>
</feature>
<evidence type="ECO:0000256" key="17">
    <source>
        <dbReference type="ARBA" id="ARBA00022771"/>
    </source>
</evidence>
<comment type="subcellular location">
    <subcellularLocation>
        <location evidence="7">Cell projection</location>
        <location evidence="7">Axon</location>
    </subcellularLocation>
    <subcellularLocation>
        <location evidence="4">Cell projection</location>
        <location evidence="4">Dendrite</location>
    </subcellularLocation>
    <subcellularLocation>
        <location evidence="2">Cytoplasm</location>
        <location evidence="2">Cytoskeleton</location>
        <location evidence="2">Cilium basal body</location>
    </subcellularLocation>
    <subcellularLocation>
        <location evidence="5">Cytoplasm</location>
        <location evidence="5">Cytoskeleton</location>
        <location evidence="5">Microtubule organizing center</location>
        <location evidence="5">Centrosome</location>
    </subcellularLocation>
    <subcellularLocation>
        <location evidence="3">Nucleus</location>
    </subcellularLocation>
    <subcellularLocation>
        <location evidence="6">Perikaryon</location>
    </subcellularLocation>
</comment>
<keyword evidence="25" id="KW-0009">Actin-binding</keyword>
<evidence type="ECO:0000256" key="32">
    <source>
        <dbReference type="ARBA" id="ARBA00082852"/>
    </source>
</evidence>
<feature type="transmembrane region" description="Helical" evidence="34">
    <location>
        <begin position="1191"/>
        <end position="1215"/>
    </location>
</feature>
<feature type="transmembrane region" description="Helical" evidence="34">
    <location>
        <begin position="755"/>
        <end position="778"/>
    </location>
</feature>
<evidence type="ECO:0000256" key="24">
    <source>
        <dbReference type="ARBA" id="ARBA00023163"/>
    </source>
</evidence>
<comment type="catalytic activity">
    <reaction evidence="29">
        <text>N(6)-acetyl-L-lysyl-[protein] + H2O = L-lysyl-[protein] + acetate</text>
        <dbReference type="Rhea" id="RHEA:58108"/>
        <dbReference type="Rhea" id="RHEA-COMP:9752"/>
        <dbReference type="Rhea" id="RHEA-COMP:10731"/>
        <dbReference type="ChEBI" id="CHEBI:15377"/>
        <dbReference type="ChEBI" id="CHEBI:29969"/>
        <dbReference type="ChEBI" id="CHEBI:30089"/>
        <dbReference type="ChEBI" id="CHEBI:61930"/>
    </reaction>
    <physiologicalReaction direction="left-to-right" evidence="29">
        <dbReference type="Rhea" id="RHEA:58109"/>
    </physiologicalReaction>
</comment>
<feature type="transmembrane region" description="Helical" evidence="34">
    <location>
        <begin position="835"/>
        <end position="853"/>
    </location>
</feature>
<evidence type="ECO:0000256" key="6">
    <source>
        <dbReference type="ARBA" id="ARBA00004484"/>
    </source>
</evidence>
<dbReference type="PANTHER" id="PTHR10625">
    <property type="entry name" value="HISTONE DEACETYLASE HDAC1-RELATED"/>
    <property type="match status" value="1"/>
</dbReference>
<evidence type="ECO:0000259" key="35">
    <source>
        <dbReference type="PROSITE" id="PS50271"/>
    </source>
</evidence>
<evidence type="ECO:0000256" key="20">
    <source>
        <dbReference type="ARBA" id="ARBA00022833"/>
    </source>
</evidence>
<feature type="transmembrane region" description="Helical" evidence="34">
    <location>
        <begin position="962"/>
        <end position="986"/>
    </location>
</feature>
<feature type="transmembrane region" description="Helical" evidence="34">
    <location>
        <begin position="1150"/>
        <end position="1179"/>
    </location>
</feature>
<dbReference type="PROSITE" id="PS50271">
    <property type="entry name" value="ZF_UBP"/>
    <property type="match status" value="1"/>
</dbReference>
<dbReference type="Proteomes" id="UP000694565">
    <property type="component" value="Unplaced"/>
</dbReference>
<feature type="transmembrane region" description="Helical" evidence="34">
    <location>
        <begin position="921"/>
        <end position="942"/>
    </location>
</feature>
<evidence type="ECO:0000256" key="8">
    <source>
        <dbReference type="ARBA" id="ARBA00004906"/>
    </source>
</evidence>
<dbReference type="Pfam" id="PF00850">
    <property type="entry name" value="Hist_deacetyl"/>
    <property type="match status" value="2"/>
</dbReference>
<keyword evidence="20" id="KW-0862">Zinc</keyword>
<organism evidence="36 37">
    <name type="scientific">Cyclopterus lumpus</name>
    <name type="common">Lumpsucker</name>
    <dbReference type="NCBI Taxonomy" id="8103"/>
    <lineage>
        <taxon>Eukaryota</taxon>
        <taxon>Metazoa</taxon>
        <taxon>Chordata</taxon>
        <taxon>Craniata</taxon>
        <taxon>Vertebrata</taxon>
        <taxon>Euteleostomi</taxon>
        <taxon>Actinopterygii</taxon>
        <taxon>Neopterygii</taxon>
        <taxon>Teleostei</taxon>
        <taxon>Neoteleostei</taxon>
        <taxon>Acanthomorphata</taxon>
        <taxon>Eupercaria</taxon>
        <taxon>Perciformes</taxon>
        <taxon>Cottioidei</taxon>
        <taxon>Cottales</taxon>
        <taxon>Cyclopteridae</taxon>
        <taxon>Cyclopterus</taxon>
    </lineage>
</organism>
<dbReference type="Gene3D" id="3.40.800.20">
    <property type="entry name" value="Histone deacetylase domain"/>
    <property type="match status" value="2"/>
</dbReference>
<evidence type="ECO:0000256" key="31">
    <source>
        <dbReference type="ARBA" id="ARBA00068733"/>
    </source>
</evidence>
<dbReference type="InterPro" id="IPR023696">
    <property type="entry name" value="Ureohydrolase_dom_sf"/>
</dbReference>
<dbReference type="GO" id="GO:0003779">
    <property type="term" value="F:actin binding"/>
    <property type="evidence" value="ECO:0007669"/>
    <property type="project" value="UniProtKB-KW"/>
</dbReference>
<dbReference type="InterPro" id="IPR001607">
    <property type="entry name" value="Znf_UBP"/>
</dbReference>
<keyword evidence="17 33" id="KW-0863">Zinc-finger</keyword>
<feature type="transmembrane region" description="Helical" evidence="34">
    <location>
        <begin position="865"/>
        <end position="887"/>
    </location>
</feature>
<feature type="transmembrane region" description="Helical" evidence="34">
    <location>
        <begin position="1038"/>
        <end position="1057"/>
    </location>
</feature>
<dbReference type="SMART" id="SM00290">
    <property type="entry name" value="ZnF_UBP"/>
    <property type="match status" value="1"/>
</dbReference>
<evidence type="ECO:0000256" key="26">
    <source>
        <dbReference type="ARBA" id="ARBA00023212"/>
    </source>
</evidence>
<evidence type="ECO:0000313" key="37">
    <source>
        <dbReference type="Proteomes" id="UP000694565"/>
    </source>
</evidence>
<dbReference type="GO" id="GO:0016787">
    <property type="term" value="F:hydrolase activity"/>
    <property type="evidence" value="ECO:0007669"/>
    <property type="project" value="UniProtKB-KW"/>
</dbReference>
<keyword evidence="23" id="KW-0805">Transcription regulation</keyword>
<evidence type="ECO:0000256" key="7">
    <source>
        <dbReference type="ARBA" id="ARBA00004489"/>
    </source>
</evidence>
<dbReference type="GO" id="GO:0040029">
    <property type="term" value="P:epigenetic regulation of gene expression"/>
    <property type="evidence" value="ECO:0007669"/>
    <property type="project" value="TreeGrafter"/>
</dbReference>
<dbReference type="InterPro" id="IPR023801">
    <property type="entry name" value="His_deacetylse_dom"/>
</dbReference>
<evidence type="ECO:0000256" key="23">
    <source>
        <dbReference type="ARBA" id="ARBA00023015"/>
    </source>
</evidence>
<dbReference type="PRINTS" id="PR01270">
    <property type="entry name" value="HDASUPER"/>
</dbReference>
<protein>
    <recommendedName>
        <fullName evidence="31">Protein deacetylase HDAC6</fullName>
    </recommendedName>
    <alternativeName>
        <fullName evidence="32">Tubulin-lysine deacetylase HDAC6</fullName>
    </alternativeName>
</protein>
<evidence type="ECO:0000256" key="2">
    <source>
        <dbReference type="ARBA" id="ARBA00004120"/>
    </source>
</evidence>
<dbReference type="GO" id="GO:0004407">
    <property type="term" value="F:histone deacetylase activity"/>
    <property type="evidence" value="ECO:0007669"/>
    <property type="project" value="TreeGrafter"/>
</dbReference>
<evidence type="ECO:0000256" key="14">
    <source>
        <dbReference type="ARBA" id="ARBA00022679"/>
    </source>
</evidence>
<keyword evidence="27" id="KW-0539">Nucleus</keyword>
<keyword evidence="24" id="KW-0804">Transcription</keyword>
<dbReference type="GO" id="GO:0051129">
    <property type="term" value="P:negative regulation of cellular component organization"/>
    <property type="evidence" value="ECO:0007669"/>
    <property type="project" value="UniProtKB-ARBA"/>
</dbReference>
<evidence type="ECO:0000256" key="12">
    <source>
        <dbReference type="ARBA" id="ARBA00022491"/>
    </source>
</evidence>
<keyword evidence="19" id="KW-0378">Hydrolase</keyword>
<evidence type="ECO:0000256" key="27">
    <source>
        <dbReference type="ARBA" id="ARBA00023242"/>
    </source>
</evidence>
<dbReference type="SUPFAM" id="SSF57850">
    <property type="entry name" value="RING/U-box"/>
    <property type="match status" value="1"/>
</dbReference>
<dbReference type="GeneTree" id="ENSGT00940000159563"/>
<dbReference type="Ensembl" id="ENSCLMT00005000639.1">
    <property type="protein sequence ID" value="ENSCLMP00005000615.1"/>
    <property type="gene ID" value="ENSCLMG00005000208.1"/>
</dbReference>
<dbReference type="PANTHER" id="PTHR10625:SF21">
    <property type="entry name" value="HISTONE DEACETYLASE 6"/>
    <property type="match status" value="1"/>
</dbReference>
<accession>A0A8C2W857</accession>
<evidence type="ECO:0000256" key="21">
    <source>
        <dbReference type="ARBA" id="ARBA00022843"/>
    </source>
</evidence>
<feature type="transmembrane region" description="Helical" evidence="34">
    <location>
        <begin position="1069"/>
        <end position="1091"/>
    </location>
</feature>
<feature type="transmembrane region" description="Helical" evidence="34">
    <location>
        <begin position="1097"/>
        <end position="1117"/>
    </location>
</feature>
<keyword evidence="15" id="KW-0479">Metal-binding</keyword>
<keyword evidence="37" id="KW-1185">Reference proteome</keyword>
<dbReference type="GO" id="GO:0051130">
    <property type="term" value="P:positive regulation of cellular component organization"/>
    <property type="evidence" value="ECO:0007669"/>
    <property type="project" value="UniProtKB-ARBA"/>
</dbReference>
<dbReference type="GO" id="GO:0000118">
    <property type="term" value="C:histone deacetylase complex"/>
    <property type="evidence" value="ECO:0007669"/>
    <property type="project" value="TreeGrafter"/>
</dbReference>
<evidence type="ECO:0000256" key="30">
    <source>
        <dbReference type="ARBA" id="ARBA00050910"/>
    </source>
</evidence>
<dbReference type="GO" id="GO:0016740">
    <property type="term" value="F:transferase activity"/>
    <property type="evidence" value="ECO:0007669"/>
    <property type="project" value="UniProtKB-KW"/>
</dbReference>
<feature type="transmembrane region" description="Helical" evidence="34">
    <location>
        <begin position="1221"/>
        <end position="1250"/>
    </location>
</feature>
<feature type="transmembrane region" description="Helical" evidence="34">
    <location>
        <begin position="1124"/>
        <end position="1144"/>
    </location>
</feature>
<evidence type="ECO:0000256" key="29">
    <source>
        <dbReference type="ARBA" id="ARBA00049136"/>
    </source>
</evidence>
<dbReference type="GO" id="GO:0043204">
    <property type="term" value="C:perikaryon"/>
    <property type="evidence" value="ECO:0007669"/>
    <property type="project" value="UniProtKB-SubCell"/>
</dbReference>
<keyword evidence="10" id="KW-0488">Methylation</keyword>
<keyword evidence="14" id="KW-0808">Transferase</keyword>
<keyword evidence="11" id="KW-0963">Cytoplasm</keyword>
<feature type="transmembrane region" description="Helical" evidence="34">
    <location>
        <begin position="1304"/>
        <end position="1327"/>
    </location>
</feature>
<dbReference type="SUPFAM" id="SSF52768">
    <property type="entry name" value="Arginase/deacetylase"/>
    <property type="match status" value="2"/>
</dbReference>
<keyword evidence="34" id="KW-0812">Transmembrane</keyword>
<feature type="transmembrane region" description="Helical" evidence="34">
    <location>
        <begin position="690"/>
        <end position="716"/>
    </location>
</feature>
<name>A0A8C2W857_CYCLU</name>
<feature type="transmembrane region" description="Helical" evidence="34">
    <location>
        <begin position="998"/>
        <end position="1018"/>
    </location>
</feature>
<keyword evidence="12" id="KW-0678">Repressor</keyword>
<evidence type="ECO:0000256" key="28">
    <source>
        <dbReference type="ARBA" id="ARBA00023273"/>
    </source>
</evidence>
<evidence type="ECO:0000313" key="36">
    <source>
        <dbReference type="Ensembl" id="ENSCLMP00005000615.1"/>
    </source>
</evidence>
<dbReference type="Pfam" id="PF02148">
    <property type="entry name" value="zf-UBP"/>
    <property type="match status" value="1"/>
</dbReference>
<comment type="catalytic activity">
    <reaction evidence="30">
        <text>N(6)-acetyl-L-lysyl-[alpha-tubulin] + H2O = L-lysyl-[alpha-tubulin] + acetate</text>
        <dbReference type="Rhea" id="RHEA:21548"/>
        <dbReference type="Rhea" id="RHEA-COMP:11278"/>
        <dbReference type="Rhea" id="RHEA-COMP:11279"/>
        <dbReference type="ChEBI" id="CHEBI:15377"/>
        <dbReference type="ChEBI" id="CHEBI:29969"/>
        <dbReference type="ChEBI" id="CHEBI:30089"/>
        <dbReference type="ChEBI" id="CHEBI:61930"/>
    </reaction>
    <physiologicalReaction direction="left-to-right" evidence="30">
        <dbReference type="Rhea" id="RHEA:21549"/>
    </physiologicalReaction>
</comment>
<dbReference type="InterPro" id="IPR037138">
    <property type="entry name" value="His_deacetylse_dom_sf"/>
</dbReference>
<evidence type="ECO:0000256" key="34">
    <source>
        <dbReference type="SAM" id="Phobius"/>
    </source>
</evidence>
<reference evidence="36" key="2">
    <citation type="submission" date="2025-09" db="UniProtKB">
        <authorList>
            <consortium name="Ensembl"/>
        </authorList>
    </citation>
    <scope>IDENTIFICATION</scope>
</reference>
<evidence type="ECO:0000256" key="25">
    <source>
        <dbReference type="ARBA" id="ARBA00023203"/>
    </source>
</evidence>
<dbReference type="InterPro" id="IPR000286">
    <property type="entry name" value="HDACs"/>
</dbReference>
<evidence type="ECO:0000256" key="5">
    <source>
        <dbReference type="ARBA" id="ARBA00004300"/>
    </source>
</evidence>
<dbReference type="GO" id="GO:0006950">
    <property type="term" value="P:response to stress"/>
    <property type="evidence" value="ECO:0007669"/>
    <property type="project" value="UniProtKB-ARBA"/>
</dbReference>
<dbReference type="FunFam" id="3.30.40.10:FF:000342">
    <property type="entry name" value="Histone deacetylase 6"/>
    <property type="match status" value="1"/>
</dbReference>
<feature type="transmembrane region" description="Helical" evidence="34">
    <location>
        <begin position="722"/>
        <end position="743"/>
    </location>
</feature>
<keyword evidence="21" id="KW-0832">Ubl conjugation</keyword>
<dbReference type="GO" id="GO:0030425">
    <property type="term" value="C:dendrite"/>
    <property type="evidence" value="ECO:0007669"/>
    <property type="project" value="UniProtKB-SubCell"/>
</dbReference>
<evidence type="ECO:0000256" key="33">
    <source>
        <dbReference type="PROSITE-ProRule" id="PRU00502"/>
    </source>
</evidence>
<comment type="similarity">
    <text evidence="9">Belongs to the histone deacetylase family. HD type 2 subfamily.</text>
</comment>
<evidence type="ECO:0000256" key="16">
    <source>
        <dbReference type="ARBA" id="ARBA00022737"/>
    </source>
</evidence>
<sequence>MKSTQTMTESELHSLSEKYDSVYLHPESYRVCVSAVGSVLQLVDQVMTSELRNGFAVVRPPGHHAQSNEANGFCIFNNVAIAARYAQTRHSVRRVLIVDWDVHHGQGSQYRFQEDPSVLYFSVHRYEHGSFWPHLPESDSQFIGTGRAEGKTINLPWNKTGMTDADYIAAFQQLLLPVAYEFQPQLVLVSAGFDAAVGDQKGGMCVTPQCFHILTHMLMSLAEGRLVLALEGGYNLQSTAEGAAACVRALLGGACPPLTPPTAPSDRMEHNADTRRFVRSSPVDPPSAGGGPLAEGLVKRATANQQSSKRTGPAPSVATVTGLVYDEKMMEHLNMWDRHHPEQPQRIFKIFSKHQQLGLVDRCQRIPARLATEEELSRCHRYTQMKASVLMKPRELHKLGHEFNSVFINNQSFQSALLAAGGCFTAVERILTGQVSRGVAIVRPPGHHAERDSPCGFCFFNTAALAARHAQQISHDAPLRVLIVDWDVHHGNGTQHMFEDDDSVLFISLHRYDNGTFFPSSEDAAPDRVGVSKGAGFNVNVAWSGGRMGDSDYLAAFHSVVMPIATEFNPGLVLVSAGFDAARGDPLGGYHVTPEGYAHLTHLLMSLAGGRVLLILEGGYNLTSISDSMAMCTSVLLGDPPPPLEVFLQSDLSVSLSSCYSPVCLSVFMLLTCLSLCFHVTHLSVSLFSYYSPVCLSVFMLLTCLSLCFHVTHLSVSLSSCYSPVCLSVFMLLTCLSLCFHVTHLSVSLSSCYSPVCLSVFMLLTCLSLCLHVTHLSVSLFSCYSPVCLSVFMLLTCLSLCLHVTHMSVSVFILLTCLSLCLHVTHLSVSLSSCYSPVCLSVFILHTCLSRCLHITHLSVSLSSYYSPVCLSVFILLTCLSLCLHITHLSVSVFMLLTCLSLCLHVTHLSVSLFSCYSPVCLSVFMLLTCLSLCFHVTHLSVSLSSCYSPVCLCLHITHLSVSLSSCYSPVCLSVFMLLTCLSLCLHITHLSVSLSSYYSPVCLAVFILLTCLSLSSYYSPVCLCLHVTHLSVSLSSYYSPVCLSVFMLLTCLSLCLHVTHLSVSLSSYYTPVCLAVFILLTCLSLCLHVTHLSVSLSSYYSPVCLSVFILLTCLSLSSCYSPVCLSVFILLTCLSLSSCYSPVCLSVFILLTCLSLCLHIIYLSVSVFILLTCLSLCLHVTHLSVSLSSYYSPVCLSVFILLTCLSLSSCYSPVCLSVFILLTCLSLCLHIIYLSVSVFILLTCLSLCLHVTHLSVSLSSCYSPVCLSVFILLTCLSLCLHVTHLSVSLSSCYSPVCLCLHVTHLSVSFFMLLTCLSLCLQTPLYVVDPLSWCSHLSVSFFMLLTCLSLCLQTPLYVVDPLSWCPHLDAVKPLPPSGIDVFQSCQDCGSSAENWTCLTCYQVLCGRYVNEHMVTHGVVSEHPMVLSFCDLSVWCYLCESYVHHQILFEAKNAAHCCKFGEEIPPWS</sequence>
<evidence type="ECO:0000256" key="13">
    <source>
        <dbReference type="ARBA" id="ARBA00022553"/>
    </source>
</evidence>
<evidence type="ECO:0000256" key="9">
    <source>
        <dbReference type="ARBA" id="ARBA00007738"/>
    </source>
</evidence>
<keyword evidence="26" id="KW-0206">Cytoskeleton</keyword>
<dbReference type="GO" id="GO:0030424">
    <property type="term" value="C:axon"/>
    <property type="evidence" value="ECO:0007669"/>
    <property type="project" value="UniProtKB-SubCell"/>
</dbReference>
<keyword evidence="18" id="KW-0833">Ubl conjugation pathway</keyword>
<proteinExistence type="inferred from homology"/>
<evidence type="ECO:0000256" key="4">
    <source>
        <dbReference type="ARBA" id="ARBA00004279"/>
    </source>
</evidence>
<feature type="domain" description="UBP-type" evidence="35">
    <location>
        <begin position="1363"/>
        <end position="1461"/>
    </location>
</feature>
<feature type="transmembrane region" description="Helical" evidence="34">
    <location>
        <begin position="660"/>
        <end position="678"/>
    </location>
</feature>
<comment type="cofactor">
    <cofactor evidence="1">
        <name>Zn(2+)</name>
        <dbReference type="ChEBI" id="CHEBI:29105"/>
    </cofactor>
</comment>
<evidence type="ECO:0000256" key="3">
    <source>
        <dbReference type="ARBA" id="ARBA00004123"/>
    </source>
</evidence>
<keyword evidence="16" id="KW-0677">Repeat</keyword>
<keyword evidence="13" id="KW-0597">Phosphoprotein</keyword>
<evidence type="ECO:0000256" key="15">
    <source>
        <dbReference type="ARBA" id="ARBA00022723"/>
    </source>
</evidence>
<evidence type="ECO:0000256" key="19">
    <source>
        <dbReference type="ARBA" id="ARBA00022801"/>
    </source>
</evidence>
<dbReference type="GO" id="GO:0051646">
    <property type="term" value="P:mitochondrion localization"/>
    <property type="evidence" value="ECO:0007669"/>
    <property type="project" value="UniProtKB-ARBA"/>
</dbReference>
<reference evidence="36" key="1">
    <citation type="submission" date="2025-08" db="UniProtKB">
        <authorList>
            <consortium name="Ensembl"/>
        </authorList>
    </citation>
    <scope>IDENTIFICATION</scope>
</reference>
<dbReference type="FunFam" id="3.40.800.20:FF:000005">
    <property type="entry name" value="histone deacetylase 6"/>
    <property type="match status" value="1"/>
</dbReference>
<comment type="pathway">
    <text evidence="8">Protein modification; protein ubiquitination.</text>
</comment>
<feature type="transmembrane region" description="Helical" evidence="34">
    <location>
        <begin position="1339"/>
        <end position="1358"/>
    </location>
</feature>
<dbReference type="GO" id="GO:0008270">
    <property type="term" value="F:zinc ion binding"/>
    <property type="evidence" value="ECO:0007669"/>
    <property type="project" value="UniProtKB-KW"/>
</dbReference>